<dbReference type="InterPro" id="IPR003615">
    <property type="entry name" value="HNH_nuc"/>
</dbReference>
<dbReference type="Proteomes" id="UP001652397">
    <property type="component" value="Unassembled WGS sequence"/>
</dbReference>
<keyword evidence="6" id="KW-0255">Endonuclease</keyword>
<comment type="similarity">
    <text evidence="3">Belongs to the HNH nuclease family.</text>
</comment>
<evidence type="ECO:0000313" key="7">
    <source>
        <dbReference type="Proteomes" id="UP001652397"/>
    </source>
</evidence>
<evidence type="ECO:0000256" key="3">
    <source>
        <dbReference type="ARBA" id="ARBA00038412"/>
    </source>
</evidence>
<dbReference type="EMBL" id="JAOQJE010000004">
    <property type="protein sequence ID" value="MCU6788585.1"/>
    <property type="molecule type" value="Genomic_DNA"/>
</dbReference>
<keyword evidence="2" id="KW-0378">Hydrolase</keyword>
<protein>
    <recommendedName>
        <fullName evidence="4">Putative HNH nuclease YajD</fullName>
    </recommendedName>
</protein>
<evidence type="ECO:0000313" key="6">
    <source>
        <dbReference type="EMBL" id="MCU6788585.1"/>
    </source>
</evidence>
<organism evidence="6 7">
    <name type="scientific">Agathobaculum ammoniilyticum</name>
    <dbReference type="NCBI Taxonomy" id="2981778"/>
    <lineage>
        <taxon>Bacteria</taxon>
        <taxon>Bacillati</taxon>
        <taxon>Bacillota</taxon>
        <taxon>Clostridia</taxon>
        <taxon>Eubacteriales</taxon>
        <taxon>Butyricicoccaceae</taxon>
        <taxon>Agathobaculum</taxon>
    </lineage>
</organism>
<dbReference type="PANTHER" id="PTHR41286:SF1">
    <property type="entry name" value="HNH NUCLEASE YAJD-RELATED"/>
    <property type="match status" value="1"/>
</dbReference>
<dbReference type="Pfam" id="PF01844">
    <property type="entry name" value="HNH"/>
    <property type="match status" value="1"/>
</dbReference>
<reference evidence="6 7" key="1">
    <citation type="journal article" date="2021" name="ISME Commun">
        <title>Automated analysis of genomic sequences facilitates high-throughput and comprehensive description of bacteria.</title>
        <authorList>
            <person name="Hitch T.C.A."/>
        </authorList>
    </citation>
    <scope>NUCLEOTIDE SEQUENCE [LARGE SCALE GENOMIC DNA]</scope>
    <source>
        <strain evidence="6 7">Sanger_34</strain>
    </source>
</reference>
<accession>A0ABT2U1U1</accession>
<dbReference type="RefSeq" id="WP_147573915.1">
    <property type="nucleotide sequence ID" value="NZ_JAOQJE010000004.1"/>
</dbReference>
<sequence length="124" mass="14500">MASKPLRPCLHPGCTALVRGGYCERHRPPRVERRSEDSRRWRRWYSLPVWTDDLRPEQLAREPFCRECAAHGLRVYATDVDHVVPHDGDWSKFIDPENLQSLCHSCHGRKTAAESRAKARTKRR</sequence>
<dbReference type="CDD" id="cd00085">
    <property type="entry name" value="HNHc"/>
    <property type="match status" value="1"/>
</dbReference>
<comment type="caution">
    <text evidence="6">The sequence shown here is derived from an EMBL/GenBank/DDBJ whole genome shotgun (WGS) entry which is preliminary data.</text>
</comment>
<dbReference type="PANTHER" id="PTHR41286">
    <property type="entry name" value="HNH NUCLEASE YAJD-RELATED"/>
    <property type="match status" value="1"/>
</dbReference>
<evidence type="ECO:0000256" key="4">
    <source>
        <dbReference type="ARBA" id="ARBA00040194"/>
    </source>
</evidence>
<evidence type="ECO:0000256" key="1">
    <source>
        <dbReference type="ARBA" id="ARBA00022722"/>
    </source>
</evidence>
<dbReference type="Gene3D" id="1.10.30.50">
    <property type="match status" value="1"/>
</dbReference>
<keyword evidence="1" id="KW-0540">Nuclease</keyword>
<keyword evidence="7" id="KW-1185">Reference proteome</keyword>
<feature type="domain" description="HNH" evidence="5">
    <location>
        <begin position="65"/>
        <end position="112"/>
    </location>
</feature>
<dbReference type="GO" id="GO:0004519">
    <property type="term" value="F:endonuclease activity"/>
    <property type="evidence" value="ECO:0007669"/>
    <property type="project" value="UniProtKB-KW"/>
</dbReference>
<evidence type="ECO:0000259" key="5">
    <source>
        <dbReference type="Pfam" id="PF01844"/>
    </source>
</evidence>
<dbReference type="InterPro" id="IPR002711">
    <property type="entry name" value="HNH"/>
</dbReference>
<gene>
    <name evidence="6" type="ORF">OCV66_05700</name>
</gene>
<name>A0ABT2U1U1_9FIRM</name>
<proteinExistence type="inferred from homology"/>
<evidence type="ECO:0000256" key="2">
    <source>
        <dbReference type="ARBA" id="ARBA00022801"/>
    </source>
</evidence>